<name>A0ABW8RJV8_9BACI</name>
<dbReference type="SUPFAM" id="SSF46785">
    <property type="entry name" value="Winged helix' DNA-binding domain"/>
    <property type="match status" value="1"/>
</dbReference>
<evidence type="ECO:0000256" key="1">
    <source>
        <dbReference type="ARBA" id="ARBA00002486"/>
    </source>
</evidence>
<dbReference type="EMBL" id="JBJHQH010000017">
    <property type="protein sequence ID" value="MFK9093793.1"/>
    <property type="molecule type" value="Genomic_DNA"/>
</dbReference>
<keyword evidence="3" id="KW-0859">Xylose metabolism</keyword>
<dbReference type="InterPro" id="IPR036388">
    <property type="entry name" value="WH-like_DNA-bd_sf"/>
</dbReference>
<organism evidence="4 5">
    <name type="scientific">Bacillus salipaludis</name>
    <dbReference type="NCBI Taxonomy" id="2547811"/>
    <lineage>
        <taxon>Bacteria</taxon>
        <taxon>Bacillati</taxon>
        <taxon>Bacillota</taxon>
        <taxon>Bacilli</taxon>
        <taxon>Bacillales</taxon>
        <taxon>Bacillaceae</taxon>
        <taxon>Bacillus</taxon>
    </lineage>
</organism>
<gene>
    <name evidence="4" type="ORF">ACJEBI_20210</name>
</gene>
<comment type="caution">
    <text evidence="4">The sequence shown here is derived from an EMBL/GenBank/DDBJ whole genome shotgun (WGS) entry which is preliminary data.</text>
</comment>
<evidence type="ECO:0000313" key="5">
    <source>
        <dbReference type="Proteomes" id="UP001623041"/>
    </source>
</evidence>
<dbReference type="Proteomes" id="UP001623041">
    <property type="component" value="Unassembled WGS sequence"/>
</dbReference>
<dbReference type="InterPro" id="IPR043129">
    <property type="entry name" value="ATPase_NBD"/>
</dbReference>
<evidence type="ECO:0000256" key="2">
    <source>
        <dbReference type="ARBA" id="ARBA00006479"/>
    </source>
</evidence>
<dbReference type="SUPFAM" id="SSF53067">
    <property type="entry name" value="Actin-like ATPase domain"/>
    <property type="match status" value="1"/>
</dbReference>
<protein>
    <submittedName>
        <fullName evidence="4">ROK family protein</fullName>
    </submittedName>
</protein>
<evidence type="ECO:0000256" key="3">
    <source>
        <dbReference type="ARBA" id="ARBA00022629"/>
    </source>
</evidence>
<sequence length="399" mass="43846">MKEYVEQNLAKRMNSIKVLDFIRKKGKITKAELADEAKLTFAAISNIINDLLKNEMIKECGEGISSGGRKPILYELHSEALYVVGIDISVDEKVRFGLFTFNTVLVNEICIKSPTIKGPDEYIHIIKEGLKTLIEQEAIDYQKIVGIGVSIPGPINSITGEVISPPNLPLWRQVPLKRILEKELQIPVKVEKDANLSALGEKWFGAGKEAENLVYLFVGEGIGSGVILNGMLVNHKGFGIGEIGHCSIDSFGPRCNCGNYGCLELKASGLAIVKRVKEGLQLGYKTSHPYPAIEQISFSDILDAIESKDPFTIEAVEEAANYLGIGLTNVINYFNPDLIIIGGKLPEKYEKMIELSATIARNRSIEVFQRGLTIIPGKLKEKSTLMGAAALILADIFRK</sequence>
<dbReference type="InterPro" id="IPR036390">
    <property type="entry name" value="WH_DNA-bd_sf"/>
</dbReference>
<proteinExistence type="inferred from homology"/>
<dbReference type="CDD" id="cd24076">
    <property type="entry name" value="ASKHA_ATPase_ROK_BsXylR-like"/>
    <property type="match status" value="1"/>
</dbReference>
<comment type="similarity">
    <text evidence="2">Belongs to the ROK (NagC/XylR) family.</text>
</comment>
<dbReference type="PANTHER" id="PTHR18964:SF149">
    <property type="entry name" value="BIFUNCTIONAL UDP-N-ACETYLGLUCOSAMINE 2-EPIMERASE_N-ACETYLMANNOSAMINE KINASE"/>
    <property type="match status" value="1"/>
</dbReference>
<dbReference type="Pfam" id="PF00480">
    <property type="entry name" value="ROK"/>
    <property type="match status" value="1"/>
</dbReference>
<dbReference type="Gene3D" id="3.30.420.40">
    <property type="match status" value="2"/>
</dbReference>
<reference evidence="4 5" key="1">
    <citation type="submission" date="2024-11" db="EMBL/GenBank/DDBJ databases">
        <authorList>
            <person name="Lucas J.A."/>
        </authorList>
    </citation>
    <scope>NUCLEOTIDE SEQUENCE [LARGE SCALE GENOMIC DNA]</scope>
    <source>
        <strain evidence="4 5">Z 5.4</strain>
    </source>
</reference>
<comment type="function">
    <text evidence="1">Transcriptional repressor of xylose-utilizing enzymes.</text>
</comment>
<dbReference type="Gene3D" id="1.10.10.10">
    <property type="entry name" value="Winged helix-like DNA-binding domain superfamily/Winged helix DNA-binding domain"/>
    <property type="match status" value="1"/>
</dbReference>
<accession>A0ABW8RJV8</accession>
<evidence type="ECO:0000313" key="4">
    <source>
        <dbReference type="EMBL" id="MFK9093793.1"/>
    </source>
</evidence>
<keyword evidence="5" id="KW-1185">Reference proteome</keyword>
<dbReference type="RefSeq" id="WP_406582293.1">
    <property type="nucleotide sequence ID" value="NZ_JBJHQH010000017.1"/>
</dbReference>
<dbReference type="InterPro" id="IPR000600">
    <property type="entry name" value="ROK"/>
</dbReference>
<keyword evidence="3" id="KW-0119">Carbohydrate metabolism</keyword>
<dbReference type="PANTHER" id="PTHR18964">
    <property type="entry name" value="ROK (REPRESSOR, ORF, KINASE) FAMILY"/>
    <property type="match status" value="1"/>
</dbReference>